<dbReference type="PROSITE" id="PS50112">
    <property type="entry name" value="PAS"/>
    <property type="match status" value="1"/>
</dbReference>
<name>A0A5A7S5G6_9NOCA</name>
<evidence type="ECO:0000313" key="4">
    <source>
        <dbReference type="Proteomes" id="UP000322244"/>
    </source>
</evidence>
<evidence type="ECO:0000313" key="3">
    <source>
        <dbReference type="EMBL" id="KAA0017014.1"/>
    </source>
</evidence>
<evidence type="ECO:0000259" key="2">
    <source>
        <dbReference type="PROSITE" id="PS50112"/>
    </source>
</evidence>
<dbReference type="OrthoDB" id="4722718at2"/>
<dbReference type="SUPFAM" id="SSF55785">
    <property type="entry name" value="PYP-like sensor domain (PAS domain)"/>
    <property type="match status" value="1"/>
</dbReference>
<dbReference type="NCBIfam" id="TIGR00229">
    <property type="entry name" value="sensory_box"/>
    <property type="match status" value="1"/>
</dbReference>
<organism evidence="3 4">
    <name type="scientific">Antrihabitans cavernicola</name>
    <dbReference type="NCBI Taxonomy" id="2495913"/>
    <lineage>
        <taxon>Bacteria</taxon>
        <taxon>Bacillati</taxon>
        <taxon>Actinomycetota</taxon>
        <taxon>Actinomycetes</taxon>
        <taxon>Mycobacteriales</taxon>
        <taxon>Nocardiaceae</taxon>
        <taxon>Antrihabitans</taxon>
    </lineage>
</organism>
<proteinExistence type="predicted"/>
<protein>
    <submittedName>
        <fullName evidence="3">PAS domain S-box protein</fullName>
    </submittedName>
</protein>
<comment type="caution">
    <text evidence="3">The sequence shown here is derived from an EMBL/GenBank/DDBJ whole genome shotgun (WGS) entry which is preliminary data.</text>
</comment>
<dbReference type="AlphaFoldDB" id="A0A5A7S5G6"/>
<dbReference type="InterPro" id="IPR000014">
    <property type="entry name" value="PAS"/>
</dbReference>
<accession>A0A5A7S5G6</accession>
<dbReference type="Proteomes" id="UP000322244">
    <property type="component" value="Unassembled WGS sequence"/>
</dbReference>
<dbReference type="GO" id="GO:0006355">
    <property type="term" value="P:regulation of DNA-templated transcription"/>
    <property type="evidence" value="ECO:0007669"/>
    <property type="project" value="InterPro"/>
</dbReference>
<dbReference type="Pfam" id="PF00989">
    <property type="entry name" value="PAS"/>
    <property type="match status" value="1"/>
</dbReference>
<reference evidence="3 4" key="1">
    <citation type="submission" date="2019-07" db="EMBL/GenBank/DDBJ databases">
        <title>Rhodococcus cavernicolus sp. nov., isolated from a cave.</title>
        <authorList>
            <person name="Lee S.D."/>
        </authorList>
    </citation>
    <scope>NUCLEOTIDE SEQUENCE [LARGE SCALE GENOMIC DNA]</scope>
    <source>
        <strain evidence="3 4">C1-24</strain>
    </source>
</reference>
<dbReference type="EMBL" id="VLNY01000024">
    <property type="protein sequence ID" value="KAA0017014.1"/>
    <property type="molecule type" value="Genomic_DNA"/>
</dbReference>
<dbReference type="InterPro" id="IPR035965">
    <property type="entry name" value="PAS-like_dom_sf"/>
</dbReference>
<dbReference type="Gene3D" id="3.30.450.20">
    <property type="entry name" value="PAS domain"/>
    <property type="match status" value="1"/>
</dbReference>
<feature type="domain" description="PAS" evidence="2">
    <location>
        <begin position="40"/>
        <end position="70"/>
    </location>
</feature>
<keyword evidence="4" id="KW-1185">Reference proteome</keyword>
<dbReference type="CDD" id="cd00130">
    <property type="entry name" value="PAS"/>
    <property type="match status" value="1"/>
</dbReference>
<gene>
    <name evidence="3" type="ORF">FOY51_25575</name>
</gene>
<evidence type="ECO:0000256" key="1">
    <source>
        <dbReference type="SAM" id="MobiDB-lite"/>
    </source>
</evidence>
<feature type="region of interest" description="Disordered" evidence="1">
    <location>
        <begin position="1"/>
        <end position="27"/>
    </location>
</feature>
<sequence>MIGDNVTRGYTPSNTRTERRRCAPPDTPLGYLEGLPTTLVLDRFPVPILAVHQNGVIVYVNAAFADMLGYPSCSALINRGAGHILADPADADTGIDGLRGRSNVVIDLRHQDGWVVHALVSTSALARVDDPVALVALHDVTEQLWARTAFELHPGWSDACHSPPSGEDR</sequence>
<dbReference type="InterPro" id="IPR013767">
    <property type="entry name" value="PAS_fold"/>
</dbReference>
<dbReference type="RefSeq" id="WP_149433099.1">
    <property type="nucleotide sequence ID" value="NZ_VLNY01000024.1"/>
</dbReference>